<evidence type="ECO:0000313" key="1">
    <source>
        <dbReference type="EMBL" id="MXU96291.1"/>
    </source>
</evidence>
<sequence>MEAATTPAAMTPAARWAAPTASTMADWSAYLVATAKAYRLEQEMKSTGRAFECRVTEQLQRILLLSEKTAALQNEVHYKELLQSSSTSLAEMYREAGLADGQLRPLGELLGEVHELADRISRVNQRVIFRNVEPVNQDALNGIFADLEQCLQSIESFAGVERCLREEEELEIKEKIAEELSRCQELLEDIKDQSTKLSFANICLEQIGTGK</sequence>
<proteinExistence type="predicted"/>
<name>A0A6B0V3H8_IXORI</name>
<protein>
    <submittedName>
        <fullName evidence="1">Uncharacterized protein</fullName>
    </submittedName>
</protein>
<organism evidence="1">
    <name type="scientific">Ixodes ricinus</name>
    <name type="common">Common tick</name>
    <name type="synonym">Acarus ricinus</name>
    <dbReference type="NCBI Taxonomy" id="34613"/>
    <lineage>
        <taxon>Eukaryota</taxon>
        <taxon>Metazoa</taxon>
        <taxon>Ecdysozoa</taxon>
        <taxon>Arthropoda</taxon>
        <taxon>Chelicerata</taxon>
        <taxon>Arachnida</taxon>
        <taxon>Acari</taxon>
        <taxon>Parasitiformes</taxon>
        <taxon>Ixodida</taxon>
        <taxon>Ixodoidea</taxon>
        <taxon>Ixodidae</taxon>
        <taxon>Ixodinae</taxon>
        <taxon>Ixodes</taxon>
    </lineage>
</organism>
<reference evidence="1" key="1">
    <citation type="submission" date="2019-12" db="EMBL/GenBank/DDBJ databases">
        <title>An insight into the sialome of adult female Ixodes ricinus ticks feeding for 6 days.</title>
        <authorList>
            <person name="Perner J."/>
            <person name="Ribeiro J.M.C."/>
        </authorList>
    </citation>
    <scope>NUCLEOTIDE SEQUENCE</scope>
    <source>
        <strain evidence="1">Semi-engorged</strain>
        <tissue evidence="1">Salivary glands</tissue>
    </source>
</reference>
<dbReference type="EMBL" id="GIFC01014208">
    <property type="protein sequence ID" value="MXU96291.1"/>
    <property type="molecule type" value="Transcribed_RNA"/>
</dbReference>
<dbReference type="AlphaFoldDB" id="A0A6B0V3H8"/>
<accession>A0A6B0V3H8</accession>